<dbReference type="GO" id="GO:0005829">
    <property type="term" value="C:cytosol"/>
    <property type="evidence" value="ECO:0007669"/>
    <property type="project" value="TreeGrafter"/>
</dbReference>
<dbReference type="InterPro" id="IPR014151">
    <property type="entry name" value="DNA_helicase_AddA"/>
</dbReference>
<evidence type="ECO:0000256" key="2">
    <source>
        <dbReference type="ARBA" id="ARBA00022741"/>
    </source>
</evidence>
<keyword evidence="9" id="KW-0234">DNA repair</keyword>
<dbReference type="OrthoDB" id="9810135at2"/>
<evidence type="ECO:0000256" key="13">
    <source>
        <dbReference type="ARBA" id="ARBA00034923"/>
    </source>
</evidence>
<keyword evidence="8" id="KW-0238">DNA-binding</keyword>
<dbReference type="PROSITE" id="PS51217">
    <property type="entry name" value="UVRD_HELICASE_CTER"/>
    <property type="match status" value="1"/>
</dbReference>
<dbReference type="EMBL" id="SNAA01000012">
    <property type="protein sequence ID" value="TDL78284.1"/>
    <property type="molecule type" value="Genomic_DNA"/>
</dbReference>
<comment type="catalytic activity">
    <reaction evidence="11">
        <text>Couples ATP hydrolysis with the unwinding of duplex DNA by translocating in the 3'-5' direction.</text>
        <dbReference type="EC" id="5.6.2.4"/>
    </reaction>
</comment>
<feature type="domain" description="UvrD-like helicase ATP-binding" evidence="16">
    <location>
        <begin position="1"/>
        <end position="465"/>
    </location>
</feature>
<evidence type="ECO:0000256" key="4">
    <source>
        <dbReference type="ARBA" id="ARBA00022801"/>
    </source>
</evidence>
<dbReference type="GO" id="GO:0004527">
    <property type="term" value="F:exonuclease activity"/>
    <property type="evidence" value="ECO:0007669"/>
    <property type="project" value="UniProtKB-KW"/>
</dbReference>
<organism evidence="18 19">
    <name type="scientific">Palleronia sediminis</name>
    <dbReference type="NCBI Taxonomy" id="2547833"/>
    <lineage>
        <taxon>Bacteria</taxon>
        <taxon>Pseudomonadati</taxon>
        <taxon>Pseudomonadota</taxon>
        <taxon>Alphaproteobacteria</taxon>
        <taxon>Rhodobacterales</taxon>
        <taxon>Roseobacteraceae</taxon>
        <taxon>Palleronia</taxon>
    </lineage>
</organism>
<keyword evidence="4 15" id="KW-0378">Hydrolase</keyword>
<dbReference type="Pfam" id="PF12705">
    <property type="entry name" value="PDDEXK_1"/>
    <property type="match status" value="1"/>
</dbReference>
<dbReference type="InterPro" id="IPR038726">
    <property type="entry name" value="PDDEXK_AddAB-type"/>
</dbReference>
<dbReference type="Gene3D" id="1.10.486.10">
    <property type="entry name" value="PCRA, domain 4"/>
    <property type="match status" value="1"/>
</dbReference>
<evidence type="ECO:0000256" key="15">
    <source>
        <dbReference type="PROSITE-ProRule" id="PRU00560"/>
    </source>
</evidence>
<evidence type="ECO:0000313" key="18">
    <source>
        <dbReference type="EMBL" id="TDL78284.1"/>
    </source>
</evidence>
<dbReference type="Gene3D" id="3.90.320.10">
    <property type="match status" value="1"/>
</dbReference>
<dbReference type="GO" id="GO:0000725">
    <property type="term" value="P:recombinational repair"/>
    <property type="evidence" value="ECO:0007669"/>
    <property type="project" value="TreeGrafter"/>
</dbReference>
<evidence type="ECO:0000256" key="11">
    <source>
        <dbReference type="ARBA" id="ARBA00034617"/>
    </source>
</evidence>
<evidence type="ECO:0000256" key="7">
    <source>
        <dbReference type="ARBA" id="ARBA00022840"/>
    </source>
</evidence>
<dbReference type="Pfam" id="PF13361">
    <property type="entry name" value="UvrD_C"/>
    <property type="match status" value="1"/>
</dbReference>
<evidence type="ECO:0000256" key="5">
    <source>
        <dbReference type="ARBA" id="ARBA00022806"/>
    </source>
</evidence>
<dbReference type="InterPro" id="IPR014016">
    <property type="entry name" value="UvrD-like_ATP-bd"/>
</dbReference>
<proteinExistence type="predicted"/>
<evidence type="ECO:0000259" key="17">
    <source>
        <dbReference type="PROSITE" id="PS51217"/>
    </source>
</evidence>
<accession>A0A4R6A6D7</accession>
<dbReference type="NCBIfam" id="TIGR02784">
    <property type="entry name" value="addA_alphas"/>
    <property type="match status" value="1"/>
</dbReference>
<keyword evidence="2 15" id="KW-0547">Nucleotide-binding</keyword>
<keyword evidence="10" id="KW-0413">Isomerase</keyword>
<dbReference type="GO" id="GO:0005524">
    <property type="term" value="F:ATP binding"/>
    <property type="evidence" value="ECO:0007669"/>
    <property type="project" value="UniProtKB-UniRule"/>
</dbReference>
<evidence type="ECO:0000256" key="14">
    <source>
        <dbReference type="ARBA" id="ARBA00048988"/>
    </source>
</evidence>
<evidence type="ECO:0000256" key="8">
    <source>
        <dbReference type="ARBA" id="ARBA00023125"/>
    </source>
</evidence>
<comment type="catalytic activity">
    <reaction evidence="14">
        <text>ATP + H2O = ADP + phosphate + H(+)</text>
        <dbReference type="Rhea" id="RHEA:13065"/>
        <dbReference type="ChEBI" id="CHEBI:15377"/>
        <dbReference type="ChEBI" id="CHEBI:15378"/>
        <dbReference type="ChEBI" id="CHEBI:30616"/>
        <dbReference type="ChEBI" id="CHEBI:43474"/>
        <dbReference type="ChEBI" id="CHEBI:456216"/>
        <dbReference type="EC" id="5.6.2.4"/>
    </reaction>
</comment>
<keyword evidence="19" id="KW-1185">Reference proteome</keyword>
<evidence type="ECO:0000256" key="9">
    <source>
        <dbReference type="ARBA" id="ARBA00023204"/>
    </source>
</evidence>
<dbReference type="InterPro" id="IPR011604">
    <property type="entry name" value="PDDEXK-like_dom_sf"/>
</dbReference>
<protein>
    <recommendedName>
        <fullName evidence="12">DNA 3'-5' helicase</fullName>
        <ecNumber evidence="12">5.6.2.4</ecNumber>
    </recommendedName>
    <alternativeName>
        <fullName evidence="13">DNA 3'-5' helicase II</fullName>
    </alternativeName>
</protein>
<keyword evidence="3" id="KW-0227">DNA damage</keyword>
<evidence type="ECO:0000256" key="1">
    <source>
        <dbReference type="ARBA" id="ARBA00022722"/>
    </source>
</evidence>
<comment type="caution">
    <text evidence="18">The sequence shown here is derived from an EMBL/GenBank/DDBJ whole genome shotgun (WGS) entry which is preliminary data.</text>
</comment>
<evidence type="ECO:0000256" key="6">
    <source>
        <dbReference type="ARBA" id="ARBA00022839"/>
    </source>
</evidence>
<dbReference type="GO" id="GO:0033202">
    <property type="term" value="C:DNA helicase complex"/>
    <property type="evidence" value="ECO:0007669"/>
    <property type="project" value="TreeGrafter"/>
</dbReference>
<dbReference type="PROSITE" id="PS51198">
    <property type="entry name" value="UVRD_HELICASE_ATP_BIND"/>
    <property type="match status" value="1"/>
</dbReference>
<dbReference type="PANTHER" id="PTHR11070:SF2">
    <property type="entry name" value="ATP-DEPENDENT DNA HELICASE SRS2"/>
    <property type="match status" value="1"/>
</dbReference>
<evidence type="ECO:0000259" key="16">
    <source>
        <dbReference type="PROSITE" id="PS51198"/>
    </source>
</evidence>
<dbReference type="Proteomes" id="UP000295701">
    <property type="component" value="Unassembled WGS sequence"/>
</dbReference>
<dbReference type="EC" id="5.6.2.4" evidence="12"/>
<sequence>MNEATRRQLSAARPDVSTWLSANAGSGKTRVLTDRVARLLLSGVSPQSVLCLTYTKAAASEMQNRLFRTLGTWAMMPDAALAVALKGLGEPATDPESLPRARRLFAQAIETPGGLRIQTIHSFCASVLRRFPLEAGVSPGFAEMDDRAAAQILADCIDRAAETAPDIFAALVDHVPAERLHGLVSEIVARRDRLEAPDEAALFAALDLRPGTTMADICAAAQGDCDATLFIEAAAALAGGAKTDIKIGAMLETVTLPLDEAGLATLESCLLFAGGARAGQPKGVPTKSGGVVLARQDELDALAERVAAAAPQRKALATLERTRLLNAFAGVLLPLYARAKEGRGWLDFDDLILRTRDLLTRKEVAEWVLYRLDGGIAHILVDEAQDTSPRQWDVIAALAAEIAAGDGARPAGARTVFVVGDRKQSIYSFQGADPDGFARMRDHFAERMGTDALAEAELQHSFRSSPAVLTAVDAVFGTDDRLGAGIRHLAFHDNIPGRVDLWPVTETAEMPPDRPWHEPVDTPRPEDATVRLARGIAGWIRARIDAGETLPRLENGTLTRRPMHEGDILILFRKRGQLFHQTVTACKAAGLKIAGADRIRLSDELAVKDILAVLRFLATPEDDLSLATVLRSPLFGWSEAALYDLAQPRGRAFLWQALRRRRDDHPDTLRVLDDLRGQADFLRPFELIDRLLLRHGGRARLIGRLGLEAAEGIDALLDLALTYERVEVPSLTGFLAWFDADDAEIKRQVEGAGQRLRVMTVHGAKGLEAPVVILPDTMSTRTPNGPALTVDTEGHVWWAPRKPDLPPPVLAAREAAEARTRAEGDRLLYVAMTRAAHWLIVAGAGDPEKTGGAWYGQVADGLAACKTKALETPFGPGLRLAQHRWSTGHLRIAAQARGSSVEIAPWFDSQPPPAPEPVEPIRPSDLGGAKALPGAAGDEDEIALSRGTGVHLLLEHLPNRPEADWPALAERLLPALDTEARAPLLAEARAVLTDPALAALFEPPALREVSLVAPGGAGRPILGTVDLLRVEAGQVLAVDFKSNRTIPGTPDAVPEGLLRQMGAYDAALSAIWPDHVIETALLWTGAPRLMTLPPALVRARFAGAMVP</sequence>
<reference evidence="18 19" key="1">
    <citation type="submission" date="2019-03" db="EMBL/GenBank/DDBJ databases">
        <title>Primorskyibacter sp. SS33 isolated from sediments.</title>
        <authorList>
            <person name="Xunke S."/>
        </authorList>
    </citation>
    <scope>NUCLEOTIDE SEQUENCE [LARGE SCALE GENOMIC DNA]</scope>
    <source>
        <strain evidence="18 19">SS33</strain>
    </source>
</reference>
<evidence type="ECO:0000256" key="3">
    <source>
        <dbReference type="ARBA" id="ARBA00022763"/>
    </source>
</evidence>
<feature type="binding site" evidence="15">
    <location>
        <begin position="22"/>
        <end position="29"/>
    </location>
    <ligand>
        <name>ATP</name>
        <dbReference type="ChEBI" id="CHEBI:30616"/>
    </ligand>
</feature>
<dbReference type="Pfam" id="PF00580">
    <property type="entry name" value="UvrD-helicase"/>
    <property type="match status" value="1"/>
</dbReference>
<dbReference type="GO" id="GO:0043138">
    <property type="term" value="F:3'-5' DNA helicase activity"/>
    <property type="evidence" value="ECO:0007669"/>
    <property type="project" value="UniProtKB-EC"/>
</dbReference>
<evidence type="ECO:0000313" key="19">
    <source>
        <dbReference type="Proteomes" id="UP000295701"/>
    </source>
</evidence>
<keyword evidence="1" id="KW-0540">Nuclease</keyword>
<dbReference type="InterPro" id="IPR027417">
    <property type="entry name" value="P-loop_NTPase"/>
</dbReference>
<name>A0A4R6A6D7_9RHOB</name>
<dbReference type="InterPro" id="IPR000212">
    <property type="entry name" value="DNA_helicase_UvrD/REP"/>
</dbReference>
<dbReference type="GO" id="GO:0003677">
    <property type="term" value="F:DNA binding"/>
    <property type="evidence" value="ECO:0007669"/>
    <property type="project" value="UniProtKB-KW"/>
</dbReference>
<dbReference type="SUPFAM" id="SSF52540">
    <property type="entry name" value="P-loop containing nucleoside triphosphate hydrolases"/>
    <property type="match status" value="1"/>
</dbReference>
<keyword evidence="7 15" id="KW-0067">ATP-binding</keyword>
<evidence type="ECO:0000256" key="10">
    <source>
        <dbReference type="ARBA" id="ARBA00023235"/>
    </source>
</evidence>
<evidence type="ECO:0000256" key="12">
    <source>
        <dbReference type="ARBA" id="ARBA00034808"/>
    </source>
</evidence>
<dbReference type="Gene3D" id="3.40.50.300">
    <property type="entry name" value="P-loop containing nucleotide triphosphate hydrolases"/>
    <property type="match status" value="4"/>
</dbReference>
<dbReference type="AlphaFoldDB" id="A0A4R6A6D7"/>
<gene>
    <name evidence="18" type="primary">addA</name>
    <name evidence="18" type="ORF">E2L08_11295</name>
</gene>
<dbReference type="RefSeq" id="WP_133397194.1">
    <property type="nucleotide sequence ID" value="NZ_SNAA01000012.1"/>
</dbReference>
<keyword evidence="6" id="KW-0269">Exonuclease</keyword>
<dbReference type="PANTHER" id="PTHR11070">
    <property type="entry name" value="UVRD / RECB / PCRA DNA HELICASE FAMILY MEMBER"/>
    <property type="match status" value="1"/>
</dbReference>
<keyword evidence="5 15" id="KW-0347">Helicase</keyword>
<dbReference type="InterPro" id="IPR014017">
    <property type="entry name" value="DNA_helicase_UvrD-like_C"/>
</dbReference>
<feature type="domain" description="UvrD-like helicase C-terminal" evidence="17">
    <location>
        <begin position="489"/>
        <end position="766"/>
    </location>
</feature>